<evidence type="ECO:0000313" key="2">
    <source>
        <dbReference type="EMBL" id="MBG0569314.1"/>
    </source>
</evidence>
<evidence type="ECO:0000256" key="1">
    <source>
        <dbReference type="SAM" id="Phobius"/>
    </source>
</evidence>
<reference evidence="2" key="1">
    <citation type="submission" date="2020-11" db="EMBL/GenBank/DDBJ databases">
        <title>Isolation and identification of active actinomycetes.</title>
        <authorList>
            <person name="Sun X."/>
        </authorList>
    </citation>
    <scope>NUCLEOTIDE SEQUENCE</scope>
    <source>
        <strain evidence="2">NEAU-A11</strain>
    </source>
</reference>
<comment type="caution">
    <text evidence="2">The sequence shown here is derived from an EMBL/GenBank/DDBJ whole genome shotgun (WGS) entry which is preliminary data.</text>
</comment>
<dbReference type="AlphaFoldDB" id="A0A931CIQ2"/>
<accession>A0A931CIQ2</accession>
<keyword evidence="1" id="KW-1133">Transmembrane helix</keyword>
<keyword evidence="1" id="KW-0472">Membrane</keyword>
<protein>
    <submittedName>
        <fullName evidence="2">Uncharacterized protein</fullName>
    </submittedName>
</protein>
<dbReference type="EMBL" id="JADQTO010000070">
    <property type="protein sequence ID" value="MBG0569314.1"/>
    <property type="molecule type" value="Genomic_DNA"/>
</dbReference>
<gene>
    <name evidence="2" type="ORF">I4J89_48765</name>
</gene>
<feature type="transmembrane region" description="Helical" evidence="1">
    <location>
        <begin position="64"/>
        <end position="88"/>
    </location>
</feature>
<keyword evidence="1" id="KW-0812">Transmembrane</keyword>
<proteinExistence type="predicted"/>
<evidence type="ECO:0000313" key="3">
    <source>
        <dbReference type="Proteomes" id="UP000598146"/>
    </source>
</evidence>
<feature type="transmembrane region" description="Helical" evidence="1">
    <location>
        <begin position="23"/>
        <end position="43"/>
    </location>
</feature>
<keyword evidence="3" id="KW-1185">Reference proteome</keyword>
<dbReference type="Proteomes" id="UP000598146">
    <property type="component" value="Unassembled WGS sequence"/>
</dbReference>
<name>A0A931CIQ2_9ACTN</name>
<dbReference type="RefSeq" id="WP_196421052.1">
    <property type="nucleotide sequence ID" value="NZ_JADQTO010000070.1"/>
</dbReference>
<sequence>MAGLLTGLCLVTADRLDESAVTRVLAVLAVGVATLALVGAVVGQMTSTLARASQGDGRRRGVRTIAVSGVFAGLAVVLAASAAILVVLRQEARRPDTPQLTFTLVGKPGETALSVQLVLPDLAEGSLVDATLTGMTYDATQHTLARAVVPADAHGLAEARLVAAASDEYRNLVVQARSQRRTCRATLSLEEPIEQVPTLECRTSP</sequence>
<organism evidence="2 3">
    <name type="scientific">Actinoplanes aureus</name>
    <dbReference type="NCBI Taxonomy" id="2792083"/>
    <lineage>
        <taxon>Bacteria</taxon>
        <taxon>Bacillati</taxon>
        <taxon>Actinomycetota</taxon>
        <taxon>Actinomycetes</taxon>
        <taxon>Micromonosporales</taxon>
        <taxon>Micromonosporaceae</taxon>
        <taxon>Actinoplanes</taxon>
    </lineage>
</organism>